<name>A0A9P9FFL7_9HYPO</name>
<evidence type="ECO:0000313" key="2">
    <source>
        <dbReference type="EMBL" id="KAH7160175.1"/>
    </source>
</evidence>
<dbReference type="EMBL" id="JAGMUU010000002">
    <property type="protein sequence ID" value="KAH7160175.1"/>
    <property type="molecule type" value="Genomic_DNA"/>
</dbReference>
<gene>
    <name evidence="2" type="ORF">B0J13DRAFT_670797</name>
</gene>
<accession>A0A9P9FFL7</accession>
<dbReference type="Proteomes" id="UP000717696">
    <property type="component" value="Unassembled WGS sequence"/>
</dbReference>
<proteinExistence type="predicted"/>
<feature type="region of interest" description="Disordered" evidence="1">
    <location>
        <begin position="339"/>
        <end position="373"/>
    </location>
</feature>
<sequence length="532" mass="58839">MESQQRGAGPSETPPERTRLSKASFETESKAPSEGSQPPQHEHSEVPQKATPSNKTRTPLPPFAASTRPPHSGWEGSSVNMAKCDFCDLRNRNNLQKCLECQLSVCKGCFDSGILDDDSRHFLDGNSIDWDGPEKPKRGGKTARARAGTRGRGAARARGRGGRPRKTAASRAFVAEAAAKAAEAAAAASDASTTPTIASHDENMGGADHVPEQETQAGPVSGYPHMPKFVINLIRTCQEHDDCLIGFGMQTLPWNIDAALRRSGSSGLDQARISTWKSKIVEVLEPIRVTQLIKGTHPIAIGACAITLTLPVRLARVHQPSMWLTTRELSGQIRRQHGPPPIYPVEPQTPSVMSWTRDDSSSRRFQPPPRNQYTLPLIRDLDRQVHPLHNHLAPMQLKREYLQATPREPKREYLQPTPPEPLIPRLARQLEADALATHSDVPAWALDQCLTHEVARAWTRRGALSSLLREVPNGPDHTGDLFRHLLGATYHAAILLRLERQNAARQWAVDMEAYLCREGLMRPVRAEHNVRV</sequence>
<feature type="region of interest" description="Disordered" evidence="1">
    <location>
        <begin position="186"/>
        <end position="207"/>
    </location>
</feature>
<evidence type="ECO:0000313" key="3">
    <source>
        <dbReference type="Proteomes" id="UP000717696"/>
    </source>
</evidence>
<feature type="region of interest" description="Disordered" evidence="1">
    <location>
        <begin position="1"/>
        <end position="76"/>
    </location>
</feature>
<dbReference type="OrthoDB" id="5104964at2759"/>
<feature type="region of interest" description="Disordered" evidence="1">
    <location>
        <begin position="127"/>
        <end position="170"/>
    </location>
</feature>
<evidence type="ECO:0000256" key="1">
    <source>
        <dbReference type="SAM" id="MobiDB-lite"/>
    </source>
</evidence>
<feature type="compositionally biased region" description="Low complexity" evidence="1">
    <location>
        <begin position="186"/>
        <end position="198"/>
    </location>
</feature>
<feature type="compositionally biased region" description="Basic and acidic residues" evidence="1">
    <location>
        <begin position="14"/>
        <end position="31"/>
    </location>
</feature>
<dbReference type="AlphaFoldDB" id="A0A9P9FFL7"/>
<reference evidence="2" key="1">
    <citation type="journal article" date="2021" name="Nat. Commun.">
        <title>Genetic determinants of endophytism in the Arabidopsis root mycobiome.</title>
        <authorList>
            <person name="Mesny F."/>
            <person name="Miyauchi S."/>
            <person name="Thiergart T."/>
            <person name="Pickel B."/>
            <person name="Atanasova L."/>
            <person name="Karlsson M."/>
            <person name="Huettel B."/>
            <person name="Barry K.W."/>
            <person name="Haridas S."/>
            <person name="Chen C."/>
            <person name="Bauer D."/>
            <person name="Andreopoulos W."/>
            <person name="Pangilinan J."/>
            <person name="LaButti K."/>
            <person name="Riley R."/>
            <person name="Lipzen A."/>
            <person name="Clum A."/>
            <person name="Drula E."/>
            <person name="Henrissat B."/>
            <person name="Kohler A."/>
            <person name="Grigoriev I.V."/>
            <person name="Martin F.M."/>
            <person name="Hacquard S."/>
        </authorList>
    </citation>
    <scope>NUCLEOTIDE SEQUENCE</scope>
    <source>
        <strain evidence="2">MPI-CAGE-AT-0021</strain>
    </source>
</reference>
<keyword evidence="3" id="KW-1185">Reference proteome</keyword>
<protein>
    <submittedName>
        <fullName evidence="2">Uncharacterized protein</fullName>
    </submittedName>
</protein>
<organism evidence="2 3">
    <name type="scientific">Dactylonectria estremocensis</name>
    <dbReference type="NCBI Taxonomy" id="1079267"/>
    <lineage>
        <taxon>Eukaryota</taxon>
        <taxon>Fungi</taxon>
        <taxon>Dikarya</taxon>
        <taxon>Ascomycota</taxon>
        <taxon>Pezizomycotina</taxon>
        <taxon>Sordariomycetes</taxon>
        <taxon>Hypocreomycetidae</taxon>
        <taxon>Hypocreales</taxon>
        <taxon>Nectriaceae</taxon>
        <taxon>Dactylonectria</taxon>
    </lineage>
</organism>
<comment type="caution">
    <text evidence="2">The sequence shown here is derived from an EMBL/GenBank/DDBJ whole genome shotgun (WGS) entry which is preliminary data.</text>
</comment>
<feature type="compositionally biased region" description="Basic residues" evidence="1">
    <location>
        <begin position="138"/>
        <end position="168"/>
    </location>
</feature>